<feature type="binding site" evidence="8">
    <location>
        <position position="239"/>
    </location>
    <ligand>
        <name>NADP(+)</name>
        <dbReference type="ChEBI" id="CHEBI:58349"/>
    </ligand>
</feature>
<comment type="catalytic activity">
    <reaction evidence="7 8">
        <text>shikimate + NADP(+) = 3-dehydroshikimate + NADPH + H(+)</text>
        <dbReference type="Rhea" id="RHEA:17737"/>
        <dbReference type="ChEBI" id="CHEBI:15378"/>
        <dbReference type="ChEBI" id="CHEBI:16630"/>
        <dbReference type="ChEBI" id="CHEBI:36208"/>
        <dbReference type="ChEBI" id="CHEBI:57783"/>
        <dbReference type="ChEBI" id="CHEBI:58349"/>
        <dbReference type="EC" id="1.1.1.25"/>
    </reaction>
</comment>
<evidence type="ECO:0000259" key="9">
    <source>
        <dbReference type="Pfam" id="PF01488"/>
    </source>
</evidence>
<dbReference type="PANTHER" id="PTHR21089">
    <property type="entry name" value="SHIKIMATE DEHYDROGENASE"/>
    <property type="match status" value="1"/>
</dbReference>
<feature type="domain" description="Quinate/shikimate 5-dehydrogenase/glutamyl-tRNA reductase" evidence="9">
    <location>
        <begin position="116"/>
        <end position="190"/>
    </location>
</feature>
<dbReference type="Pfam" id="PF01488">
    <property type="entry name" value="Shikimate_DH"/>
    <property type="match status" value="1"/>
</dbReference>
<dbReference type="HAMAP" id="MF_00222">
    <property type="entry name" value="Shikimate_DH_AroE"/>
    <property type="match status" value="1"/>
</dbReference>
<evidence type="ECO:0000256" key="6">
    <source>
        <dbReference type="ARBA" id="ARBA00023141"/>
    </source>
</evidence>
<dbReference type="GO" id="GO:0050661">
    <property type="term" value="F:NADP binding"/>
    <property type="evidence" value="ECO:0007669"/>
    <property type="project" value="InterPro"/>
</dbReference>
<comment type="similarity">
    <text evidence="8">Belongs to the shikimate dehydrogenase family.</text>
</comment>
<feature type="binding site" evidence="8">
    <location>
        <position position="216"/>
    </location>
    <ligand>
        <name>NADP(+)</name>
        <dbReference type="ChEBI" id="CHEBI:58349"/>
    </ligand>
</feature>
<feature type="binding site" evidence="8">
    <location>
        <position position="85"/>
    </location>
    <ligand>
        <name>shikimate</name>
        <dbReference type="ChEBI" id="CHEBI:36208"/>
    </ligand>
</feature>
<keyword evidence="3 8" id="KW-0028">Amino-acid biosynthesis</keyword>
<comment type="caution">
    <text evidence="12">The sequence shown here is derived from an EMBL/GenBank/DDBJ whole genome shotgun (WGS) entry which is preliminary data.</text>
</comment>
<evidence type="ECO:0000313" key="12">
    <source>
        <dbReference type="EMBL" id="MBP0723756.1"/>
    </source>
</evidence>
<dbReference type="NCBIfam" id="NF001310">
    <property type="entry name" value="PRK00258.1-2"/>
    <property type="match status" value="1"/>
</dbReference>
<dbReference type="EMBL" id="JAGIYQ010000001">
    <property type="protein sequence ID" value="MBP0723756.1"/>
    <property type="molecule type" value="Genomic_DNA"/>
</dbReference>
<keyword evidence="13" id="KW-1185">Reference proteome</keyword>
<dbReference type="CDD" id="cd01065">
    <property type="entry name" value="NAD_bind_Shikimate_DH"/>
    <property type="match status" value="1"/>
</dbReference>
<dbReference type="InterPro" id="IPR046346">
    <property type="entry name" value="Aminoacid_DH-like_N_sf"/>
</dbReference>
<comment type="pathway">
    <text evidence="1 8">Metabolic intermediate biosynthesis; chorismate biosynthesis; chorismate from D-erythrose 4-phosphate and phosphoenolpyruvate: step 4/7.</text>
</comment>
<evidence type="ECO:0000259" key="11">
    <source>
        <dbReference type="Pfam" id="PF18317"/>
    </source>
</evidence>
<dbReference type="NCBIfam" id="TIGR00507">
    <property type="entry name" value="aroE"/>
    <property type="match status" value="1"/>
</dbReference>
<feature type="domain" description="SDH C-terminal" evidence="11">
    <location>
        <begin position="239"/>
        <end position="268"/>
    </location>
</feature>
<evidence type="ECO:0000256" key="2">
    <source>
        <dbReference type="ARBA" id="ARBA00012962"/>
    </source>
</evidence>
<dbReference type="Gene3D" id="3.40.50.720">
    <property type="entry name" value="NAD(P)-binding Rossmann-like Domain"/>
    <property type="match status" value="1"/>
</dbReference>
<dbReference type="Pfam" id="PF18317">
    <property type="entry name" value="SDH_C"/>
    <property type="match status" value="1"/>
</dbReference>
<evidence type="ECO:0000256" key="7">
    <source>
        <dbReference type="ARBA" id="ARBA00049442"/>
    </source>
</evidence>
<comment type="subunit">
    <text evidence="8">Homodimer.</text>
</comment>
<proteinExistence type="inferred from homology"/>
<protein>
    <recommendedName>
        <fullName evidence="2 8">Shikimate dehydrogenase (NADP(+))</fullName>
        <shortName evidence="8">SDH</shortName>
        <ecNumber evidence="2 8">1.1.1.25</ecNumber>
    </recommendedName>
</protein>
<gene>
    <name evidence="8 12" type="primary">aroE</name>
    <name evidence="12" type="ORF">J5Y03_01000</name>
</gene>
<dbReference type="GO" id="GO:0009423">
    <property type="term" value="P:chorismate biosynthetic process"/>
    <property type="evidence" value="ECO:0007669"/>
    <property type="project" value="UniProtKB-UniRule"/>
</dbReference>
<dbReference type="InterPro" id="IPR041121">
    <property type="entry name" value="SDH_C"/>
</dbReference>
<evidence type="ECO:0000256" key="5">
    <source>
        <dbReference type="ARBA" id="ARBA00023002"/>
    </source>
</evidence>
<feature type="binding site" evidence="8">
    <location>
        <position position="60"/>
    </location>
    <ligand>
        <name>shikimate</name>
        <dbReference type="ChEBI" id="CHEBI:36208"/>
    </ligand>
</feature>
<evidence type="ECO:0000256" key="1">
    <source>
        <dbReference type="ARBA" id="ARBA00004871"/>
    </source>
</evidence>
<feature type="binding site" evidence="8">
    <location>
        <begin position="125"/>
        <end position="129"/>
    </location>
    <ligand>
        <name>NADP(+)</name>
        <dbReference type="ChEBI" id="CHEBI:58349"/>
    </ligand>
</feature>
<evidence type="ECO:0000313" key="13">
    <source>
        <dbReference type="Proteomes" id="UP000682134"/>
    </source>
</evidence>
<dbReference type="InterPro" id="IPR006151">
    <property type="entry name" value="Shikm_DH/Glu-tRNA_Rdtase"/>
</dbReference>
<dbReference type="InterPro" id="IPR022893">
    <property type="entry name" value="Shikimate_DH_fam"/>
</dbReference>
<dbReference type="GO" id="GO:0008652">
    <property type="term" value="P:amino acid biosynthetic process"/>
    <property type="evidence" value="ECO:0007669"/>
    <property type="project" value="UniProtKB-KW"/>
</dbReference>
<dbReference type="Proteomes" id="UP000682134">
    <property type="component" value="Unassembled WGS sequence"/>
</dbReference>
<evidence type="ECO:0000256" key="8">
    <source>
        <dbReference type="HAMAP-Rule" id="MF_00222"/>
    </source>
</evidence>
<comment type="function">
    <text evidence="8">Involved in the biosynthesis of the chorismate, which leads to the biosynthesis of aromatic amino acids. Catalyzes the reversible NADPH linked reduction of 3-dehydroshikimate (DHSA) to yield shikimate (SA).</text>
</comment>
<dbReference type="InterPro" id="IPR036291">
    <property type="entry name" value="NAD(P)-bd_dom_sf"/>
</dbReference>
<feature type="binding site" evidence="8">
    <location>
        <position position="218"/>
    </location>
    <ligand>
        <name>shikimate</name>
        <dbReference type="ChEBI" id="CHEBI:36208"/>
    </ligand>
</feature>
<dbReference type="AlphaFoldDB" id="A0A940NJQ8"/>
<feature type="domain" description="Shikimate dehydrogenase substrate binding N-terminal" evidence="10">
    <location>
        <begin position="6"/>
        <end position="87"/>
    </location>
</feature>
<dbReference type="PANTHER" id="PTHR21089:SF1">
    <property type="entry name" value="BIFUNCTIONAL 3-DEHYDROQUINATE DEHYDRATASE_SHIKIMATE DEHYDROGENASE, CHLOROPLASTIC"/>
    <property type="match status" value="1"/>
</dbReference>
<dbReference type="InterPro" id="IPR011342">
    <property type="entry name" value="Shikimate_DH"/>
</dbReference>
<dbReference type="GO" id="GO:0019632">
    <property type="term" value="P:shikimate metabolic process"/>
    <property type="evidence" value="ECO:0007669"/>
    <property type="project" value="InterPro"/>
</dbReference>
<dbReference type="EC" id="1.1.1.25" evidence="2 8"/>
<dbReference type="SUPFAM" id="SSF53223">
    <property type="entry name" value="Aminoacid dehydrogenase-like, N-terminal domain"/>
    <property type="match status" value="1"/>
</dbReference>
<feature type="binding site" evidence="8">
    <location>
        <begin position="14"/>
        <end position="16"/>
    </location>
    <ligand>
        <name>shikimate</name>
        <dbReference type="ChEBI" id="CHEBI:36208"/>
    </ligand>
</feature>
<dbReference type="GO" id="GO:0005829">
    <property type="term" value="C:cytosol"/>
    <property type="evidence" value="ECO:0007669"/>
    <property type="project" value="TreeGrafter"/>
</dbReference>
<name>A0A940NJQ8_9BACI</name>
<dbReference type="GO" id="GO:0004764">
    <property type="term" value="F:shikimate 3-dehydrogenase (NADP+) activity"/>
    <property type="evidence" value="ECO:0007669"/>
    <property type="project" value="UniProtKB-UniRule"/>
</dbReference>
<reference evidence="12" key="1">
    <citation type="submission" date="2021-04" db="EMBL/GenBank/DDBJ databases">
        <title>Genome seq and assembly of Bacillus sp.</title>
        <authorList>
            <person name="Chhetri G."/>
        </authorList>
    </citation>
    <scope>NUCLEOTIDE SEQUENCE</scope>
    <source>
        <strain evidence="12">RG28</strain>
    </source>
</reference>
<sequence>MKQFYVIGQPIEHSMSPAMHNEWFKQHQIPATYLAKNVSPADLKETVEQFRKDVNGFNVTAPLKVDVMSYLDEIDPLAKEIGAVNTVINQNGRLIGKNTDGIGFVKSLEPLLNKPITEESILIIGAGGAARAILYSLFHLGATNLTIANRSLERATSLLNDQMARKVQIQSLADAEMNLHKYSVIIQTTSIGMHPNEGLVPLSPMKIKKGTVVSDLIYNPYKTAFLIEAEKNDAIIQNGIGMFVNQGALAFEEWTGIFPNIEKAIKQLEINLGGHTC</sequence>
<evidence type="ECO:0000256" key="3">
    <source>
        <dbReference type="ARBA" id="ARBA00022605"/>
    </source>
</evidence>
<organism evidence="12 13">
    <name type="scientific">Gottfriedia endophytica</name>
    <dbReference type="NCBI Taxonomy" id="2820819"/>
    <lineage>
        <taxon>Bacteria</taxon>
        <taxon>Bacillati</taxon>
        <taxon>Bacillota</taxon>
        <taxon>Bacilli</taxon>
        <taxon>Bacillales</taxon>
        <taxon>Bacillaceae</taxon>
        <taxon>Gottfriedia</taxon>
    </lineage>
</organism>
<dbReference type="SUPFAM" id="SSF51735">
    <property type="entry name" value="NAD(P)-binding Rossmann-fold domains"/>
    <property type="match status" value="1"/>
</dbReference>
<keyword evidence="6 8" id="KW-0057">Aromatic amino acid biosynthesis</keyword>
<evidence type="ECO:0000259" key="10">
    <source>
        <dbReference type="Pfam" id="PF08501"/>
    </source>
</evidence>
<keyword evidence="5 8" id="KW-0560">Oxidoreductase</keyword>
<keyword evidence="4 8" id="KW-0521">NADP</keyword>
<accession>A0A940NJQ8</accession>
<dbReference type="Pfam" id="PF08501">
    <property type="entry name" value="Shikimate_dh_N"/>
    <property type="match status" value="1"/>
</dbReference>
<dbReference type="InterPro" id="IPR013708">
    <property type="entry name" value="Shikimate_DH-bd_N"/>
</dbReference>
<feature type="binding site" evidence="8">
    <location>
        <position position="100"/>
    </location>
    <ligand>
        <name>shikimate</name>
        <dbReference type="ChEBI" id="CHEBI:36208"/>
    </ligand>
</feature>
<dbReference type="Gene3D" id="3.40.50.10860">
    <property type="entry name" value="Leucine Dehydrogenase, chain A, domain 1"/>
    <property type="match status" value="1"/>
</dbReference>
<feature type="binding site" evidence="8">
    <location>
        <position position="246"/>
    </location>
    <ligand>
        <name>shikimate</name>
        <dbReference type="ChEBI" id="CHEBI:36208"/>
    </ligand>
</feature>
<comment type="caution">
    <text evidence="8">Lacks conserved residue(s) required for the propagation of feature annotation.</text>
</comment>
<evidence type="ECO:0000256" key="4">
    <source>
        <dbReference type="ARBA" id="ARBA00022857"/>
    </source>
</evidence>
<dbReference type="RefSeq" id="WP_209402183.1">
    <property type="nucleotide sequence ID" value="NZ_JAGIYQ010000001.1"/>
</dbReference>
<feature type="active site" description="Proton acceptor" evidence="8">
    <location>
        <position position="64"/>
    </location>
</feature>
<dbReference type="GO" id="GO:0009073">
    <property type="term" value="P:aromatic amino acid family biosynthetic process"/>
    <property type="evidence" value="ECO:0007669"/>
    <property type="project" value="UniProtKB-KW"/>
</dbReference>